<keyword evidence="5 6" id="KW-0482">Metalloprotease</keyword>
<dbReference type="RefSeq" id="WP_283752220.1">
    <property type="nucleotide sequence ID" value="NZ_JAQOSP010000021.1"/>
</dbReference>
<keyword evidence="1 6" id="KW-0645">Protease</keyword>
<dbReference type="InterPro" id="IPR051156">
    <property type="entry name" value="Mito/Outer_Membr_Metalloprot"/>
</dbReference>
<comment type="similarity">
    <text evidence="6">Belongs to the peptidase M48 family.</text>
</comment>
<evidence type="ECO:0000256" key="2">
    <source>
        <dbReference type="ARBA" id="ARBA00022723"/>
    </source>
</evidence>
<dbReference type="Proteomes" id="UP001235303">
    <property type="component" value="Unassembled WGS sequence"/>
</dbReference>
<evidence type="ECO:0000256" key="4">
    <source>
        <dbReference type="ARBA" id="ARBA00022833"/>
    </source>
</evidence>
<dbReference type="PANTHER" id="PTHR22726">
    <property type="entry name" value="METALLOENDOPEPTIDASE OMA1"/>
    <property type="match status" value="1"/>
</dbReference>
<dbReference type="EMBL" id="JAQOSP010000021">
    <property type="protein sequence ID" value="MDJ1168457.1"/>
    <property type="molecule type" value="Genomic_DNA"/>
</dbReference>
<evidence type="ECO:0000256" key="6">
    <source>
        <dbReference type="RuleBase" id="RU003983"/>
    </source>
</evidence>
<keyword evidence="3 6" id="KW-0378">Hydrolase</keyword>
<organism evidence="8 9">
    <name type="scientific">Roseofilum acuticapitatum BLCC-M154</name>
    <dbReference type="NCBI Taxonomy" id="3022444"/>
    <lineage>
        <taxon>Bacteria</taxon>
        <taxon>Bacillati</taxon>
        <taxon>Cyanobacteriota</taxon>
        <taxon>Cyanophyceae</taxon>
        <taxon>Desertifilales</taxon>
        <taxon>Desertifilaceae</taxon>
        <taxon>Roseofilum</taxon>
        <taxon>Roseofilum acuticapitatum</taxon>
    </lineage>
</organism>
<evidence type="ECO:0000259" key="7">
    <source>
        <dbReference type="Pfam" id="PF01435"/>
    </source>
</evidence>
<protein>
    <submittedName>
        <fullName evidence="8">M48 family metallopeptidase</fullName>
    </submittedName>
</protein>
<gene>
    <name evidence="8" type="ORF">PMG71_03340</name>
</gene>
<evidence type="ECO:0000256" key="5">
    <source>
        <dbReference type="ARBA" id="ARBA00023049"/>
    </source>
</evidence>
<comment type="caution">
    <text evidence="8">The sequence shown here is derived from an EMBL/GenBank/DDBJ whole genome shotgun (WGS) entry which is preliminary data.</text>
</comment>
<comment type="cofactor">
    <cofactor evidence="6">
        <name>Zn(2+)</name>
        <dbReference type="ChEBI" id="CHEBI:29105"/>
    </cofactor>
    <text evidence="6">Binds 1 zinc ion per subunit.</text>
</comment>
<evidence type="ECO:0000313" key="9">
    <source>
        <dbReference type="Proteomes" id="UP001235303"/>
    </source>
</evidence>
<accession>A0ABT7APE2</accession>
<evidence type="ECO:0000256" key="3">
    <source>
        <dbReference type="ARBA" id="ARBA00022801"/>
    </source>
</evidence>
<keyword evidence="2" id="KW-0479">Metal-binding</keyword>
<dbReference type="PANTHER" id="PTHR22726:SF1">
    <property type="entry name" value="METALLOENDOPEPTIDASE OMA1, MITOCHONDRIAL"/>
    <property type="match status" value="1"/>
</dbReference>
<evidence type="ECO:0000313" key="8">
    <source>
        <dbReference type="EMBL" id="MDJ1168457.1"/>
    </source>
</evidence>
<name>A0ABT7APE2_9CYAN</name>
<dbReference type="Gene3D" id="3.30.2010.10">
    <property type="entry name" value="Metalloproteases ('zincins'), catalytic domain"/>
    <property type="match status" value="1"/>
</dbReference>
<dbReference type="InterPro" id="IPR001915">
    <property type="entry name" value="Peptidase_M48"/>
</dbReference>
<keyword evidence="9" id="KW-1185">Reference proteome</keyword>
<dbReference type="CDD" id="cd07324">
    <property type="entry name" value="M48C_Oma1-like"/>
    <property type="match status" value="1"/>
</dbReference>
<dbReference type="Pfam" id="PF01435">
    <property type="entry name" value="Peptidase_M48"/>
    <property type="match status" value="1"/>
</dbReference>
<sequence>MSDRNPPTSNRQLLILVGLFVLAIALTIWGGLALADFAITRIPVSVEQKLGAVIVPIYEQQAQDSVEQDTLNQLLDRLESHVDDGDRDYRVLYINEPTVNAIAIPGDVVIIFQGLLENVESENELMMILGHELGHFVHRDHLKRLGRTLVIRLAISTLFGNLDWLNNASTWFIAISNSRYSQSQETQADRFGLTLLYQTYGHVAGATDFFSRLSQNSHRNWDFLATHPAPQKRVHTLEQEIEAQGYPLLEKQPLPSPL</sequence>
<evidence type="ECO:0000256" key="1">
    <source>
        <dbReference type="ARBA" id="ARBA00022670"/>
    </source>
</evidence>
<proteinExistence type="inferred from homology"/>
<reference evidence="8 9" key="1">
    <citation type="submission" date="2023-01" db="EMBL/GenBank/DDBJ databases">
        <title>Novel diversity within Roseofilum (Cyanobacteria; Desertifilaceae) from marine benthic mats with descriptions of four novel species.</title>
        <authorList>
            <person name="Wang Y."/>
            <person name="Berthold D.E."/>
            <person name="Hu J."/>
            <person name="Lefler F.W."/>
            <person name="Laughinghouse H.D. IV."/>
        </authorList>
    </citation>
    <scope>NUCLEOTIDE SEQUENCE [LARGE SCALE GENOMIC DNA]</scope>
    <source>
        <strain evidence="8 9">BLCC-M154</strain>
    </source>
</reference>
<keyword evidence="4 6" id="KW-0862">Zinc</keyword>
<feature type="domain" description="Peptidase M48" evidence="7">
    <location>
        <begin position="68"/>
        <end position="240"/>
    </location>
</feature>